<proteinExistence type="predicted"/>
<dbReference type="EMBL" id="BAAATR010000077">
    <property type="protein sequence ID" value="GAA2280499.1"/>
    <property type="molecule type" value="Genomic_DNA"/>
</dbReference>
<dbReference type="NCBIfam" id="TIGR03086">
    <property type="entry name" value="TIGR03086 family metal-binding protein"/>
    <property type="match status" value="1"/>
</dbReference>
<sequence length="192" mass="20672">MDAAFDPRPLFLRSLGQLEKLLTSLAPAHLEKPTPCQEYNLRMLLSHTIGAIHRIAYIGEGGRGMDLPAQVGEVADTDWTGAAARVRARATAAWAEDAKLDREVEVPWGLATGRIALSGYVMETVTHSWDIAQVIAPEAELDEELALAALGIAQQVLPADRRGPEVPFGAVQPVPADADAYTRLAGWLGRSL</sequence>
<name>A0ABN3F1C9_9ACTN</name>
<dbReference type="InterPro" id="IPR017520">
    <property type="entry name" value="CHP03086"/>
</dbReference>
<organism evidence="2 3">
    <name type="scientific">Kitasatospora cystarginea</name>
    <dbReference type="NCBI Taxonomy" id="58350"/>
    <lineage>
        <taxon>Bacteria</taxon>
        <taxon>Bacillati</taxon>
        <taxon>Actinomycetota</taxon>
        <taxon>Actinomycetes</taxon>
        <taxon>Kitasatosporales</taxon>
        <taxon>Streptomycetaceae</taxon>
        <taxon>Kitasatospora</taxon>
    </lineage>
</organism>
<keyword evidence="3" id="KW-1185">Reference proteome</keyword>
<dbReference type="Proteomes" id="UP001500305">
    <property type="component" value="Unassembled WGS sequence"/>
</dbReference>
<evidence type="ECO:0000259" key="1">
    <source>
        <dbReference type="Pfam" id="PF11716"/>
    </source>
</evidence>
<dbReference type="SUPFAM" id="SSF109854">
    <property type="entry name" value="DinB/YfiT-like putative metalloenzymes"/>
    <property type="match status" value="1"/>
</dbReference>
<dbReference type="Gene3D" id="1.20.120.450">
    <property type="entry name" value="dinb family like domain"/>
    <property type="match status" value="1"/>
</dbReference>
<feature type="domain" description="Mycothiol-dependent maleylpyruvate isomerase metal-binding" evidence="1">
    <location>
        <begin position="15"/>
        <end position="132"/>
    </location>
</feature>
<dbReference type="InterPro" id="IPR017517">
    <property type="entry name" value="Maleyloyr_isom"/>
</dbReference>
<evidence type="ECO:0000313" key="3">
    <source>
        <dbReference type="Proteomes" id="UP001500305"/>
    </source>
</evidence>
<dbReference type="InterPro" id="IPR034660">
    <property type="entry name" value="DinB/YfiT-like"/>
</dbReference>
<comment type="caution">
    <text evidence="2">The sequence shown here is derived from an EMBL/GenBank/DDBJ whole genome shotgun (WGS) entry which is preliminary data.</text>
</comment>
<gene>
    <name evidence="2" type="ORF">GCM10010430_78070</name>
</gene>
<dbReference type="Pfam" id="PF11716">
    <property type="entry name" value="MDMPI_N"/>
    <property type="match status" value="1"/>
</dbReference>
<accession>A0ABN3F1C9</accession>
<protein>
    <submittedName>
        <fullName evidence="2">TIGR03086 family metal-binding protein</fullName>
    </submittedName>
</protein>
<dbReference type="RefSeq" id="WP_344641307.1">
    <property type="nucleotide sequence ID" value="NZ_BAAATR010000077.1"/>
</dbReference>
<reference evidence="2 3" key="1">
    <citation type="journal article" date="2019" name="Int. J. Syst. Evol. Microbiol.">
        <title>The Global Catalogue of Microorganisms (GCM) 10K type strain sequencing project: providing services to taxonomists for standard genome sequencing and annotation.</title>
        <authorList>
            <consortium name="The Broad Institute Genomics Platform"/>
            <consortium name="The Broad Institute Genome Sequencing Center for Infectious Disease"/>
            <person name="Wu L."/>
            <person name="Ma J."/>
        </authorList>
    </citation>
    <scope>NUCLEOTIDE SEQUENCE [LARGE SCALE GENOMIC DNA]</scope>
    <source>
        <strain evidence="2 3">JCM 7356</strain>
    </source>
</reference>
<dbReference type="NCBIfam" id="TIGR03083">
    <property type="entry name" value="maleylpyruvate isomerase family mycothiol-dependent enzyme"/>
    <property type="match status" value="1"/>
</dbReference>
<dbReference type="InterPro" id="IPR024344">
    <property type="entry name" value="MDMPI_metal-binding"/>
</dbReference>
<evidence type="ECO:0000313" key="2">
    <source>
        <dbReference type="EMBL" id="GAA2280499.1"/>
    </source>
</evidence>